<proteinExistence type="predicted"/>
<sequence length="106" mass="12206">MSTNDYVRNVGCATLSAGLNLIYVEHSVNDESDAACDKRVASFSTLSLKAHIRLQKGKTPCRNKEIKLVEFIFFFYDKPDRIRSPDPLTDYSWIYINTFKSTKARY</sequence>
<protein>
    <submittedName>
        <fullName evidence="1">Uncharacterized protein</fullName>
    </submittedName>
</protein>
<organism evidence="1 2">
    <name type="scientific">Trachymyrmex cornetzi</name>
    <dbReference type="NCBI Taxonomy" id="471704"/>
    <lineage>
        <taxon>Eukaryota</taxon>
        <taxon>Metazoa</taxon>
        <taxon>Ecdysozoa</taxon>
        <taxon>Arthropoda</taxon>
        <taxon>Hexapoda</taxon>
        <taxon>Insecta</taxon>
        <taxon>Pterygota</taxon>
        <taxon>Neoptera</taxon>
        <taxon>Endopterygota</taxon>
        <taxon>Hymenoptera</taxon>
        <taxon>Apocrita</taxon>
        <taxon>Aculeata</taxon>
        <taxon>Formicoidea</taxon>
        <taxon>Formicidae</taxon>
        <taxon>Myrmicinae</taxon>
        <taxon>Trachymyrmex</taxon>
    </lineage>
</organism>
<gene>
    <name evidence="1" type="ORF">ALC57_10076</name>
</gene>
<reference evidence="1 2" key="1">
    <citation type="submission" date="2015-09" db="EMBL/GenBank/DDBJ databases">
        <title>Trachymyrmex cornetzi WGS genome.</title>
        <authorList>
            <person name="Nygaard S."/>
            <person name="Hu H."/>
            <person name="Boomsma J."/>
            <person name="Zhang G."/>
        </authorList>
    </citation>
    <scope>NUCLEOTIDE SEQUENCE [LARGE SCALE GENOMIC DNA]</scope>
    <source>
        <strain evidence="1">Tcor2-1</strain>
        <tissue evidence="1">Whole body</tissue>
    </source>
</reference>
<dbReference type="EMBL" id="KQ980107">
    <property type="protein sequence ID" value="KYN17707.1"/>
    <property type="molecule type" value="Genomic_DNA"/>
</dbReference>
<dbReference type="Proteomes" id="UP000078492">
    <property type="component" value="Unassembled WGS sequence"/>
</dbReference>
<evidence type="ECO:0000313" key="1">
    <source>
        <dbReference type="EMBL" id="KYN17707.1"/>
    </source>
</evidence>
<dbReference type="AlphaFoldDB" id="A0A195DYC9"/>
<evidence type="ECO:0000313" key="2">
    <source>
        <dbReference type="Proteomes" id="UP000078492"/>
    </source>
</evidence>
<name>A0A195DYC9_9HYME</name>
<keyword evidence="2" id="KW-1185">Reference proteome</keyword>
<accession>A0A195DYC9</accession>